<keyword evidence="1" id="KW-0472">Membrane</keyword>
<dbReference type="PANTHER" id="PTHR34351">
    <property type="entry name" value="SLR1927 PROTEIN-RELATED"/>
    <property type="match status" value="1"/>
</dbReference>
<gene>
    <name evidence="3" type="ORF">GCM10009681_27730</name>
</gene>
<accession>A0ABN2KFU3</accession>
<feature type="domain" description="DUF58" evidence="2">
    <location>
        <begin position="195"/>
        <end position="277"/>
    </location>
</feature>
<evidence type="ECO:0000256" key="1">
    <source>
        <dbReference type="SAM" id="Phobius"/>
    </source>
</evidence>
<dbReference type="PROSITE" id="PS51257">
    <property type="entry name" value="PROKAR_LIPOPROTEIN"/>
    <property type="match status" value="1"/>
</dbReference>
<dbReference type="PANTHER" id="PTHR34351:SF1">
    <property type="entry name" value="SLR1927 PROTEIN"/>
    <property type="match status" value="1"/>
</dbReference>
<evidence type="ECO:0000259" key="2">
    <source>
        <dbReference type="Pfam" id="PF01882"/>
    </source>
</evidence>
<keyword evidence="4" id="KW-1185">Reference proteome</keyword>
<keyword evidence="1" id="KW-0812">Transmembrane</keyword>
<keyword evidence="1" id="KW-1133">Transmembrane helix</keyword>
<organism evidence="3 4">
    <name type="scientific">Luedemannella helvata</name>
    <dbReference type="NCBI Taxonomy" id="349315"/>
    <lineage>
        <taxon>Bacteria</taxon>
        <taxon>Bacillati</taxon>
        <taxon>Actinomycetota</taxon>
        <taxon>Actinomycetes</taxon>
        <taxon>Micromonosporales</taxon>
        <taxon>Micromonosporaceae</taxon>
        <taxon>Luedemannella</taxon>
    </lineage>
</organism>
<evidence type="ECO:0000313" key="4">
    <source>
        <dbReference type="Proteomes" id="UP001500655"/>
    </source>
</evidence>
<proteinExistence type="predicted"/>
<feature type="transmembrane region" description="Helical" evidence="1">
    <location>
        <begin position="29"/>
        <end position="52"/>
    </location>
</feature>
<dbReference type="RefSeq" id="WP_344081240.1">
    <property type="nucleotide sequence ID" value="NZ_BAAALS010000012.1"/>
</dbReference>
<comment type="caution">
    <text evidence="3">The sequence shown here is derived from an EMBL/GenBank/DDBJ whole genome shotgun (WGS) entry which is preliminary data.</text>
</comment>
<name>A0ABN2KFU3_9ACTN</name>
<reference evidence="3 4" key="1">
    <citation type="journal article" date="2019" name="Int. J. Syst. Evol. Microbiol.">
        <title>The Global Catalogue of Microorganisms (GCM) 10K type strain sequencing project: providing services to taxonomists for standard genome sequencing and annotation.</title>
        <authorList>
            <consortium name="The Broad Institute Genomics Platform"/>
            <consortium name="The Broad Institute Genome Sequencing Center for Infectious Disease"/>
            <person name="Wu L."/>
            <person name="Ma J."/>
        </authorList>
    </citation>
    <scope>NUCLEOTIDE SEQUENCE [LARGE SCALE GENOMIC DNA]</scope>
    <source>
        <strain evidence="3 4">JCM 13249</strain>
    </source>
</reference>
<dbReference type="InterPro" id="IPR002881">
    <property type="entry name" value="DUF58"/>
</dbReference>
<dbReference type="Pfam" id="PF01882">
    <property type="entry name" value="DUF58"/>
    <property type="match status" value="1"/>
</dbReference>
<evidence type="ECO:0000313" key="3">
    <source>
        <dbReference type="EMBL" id="GAA1755047.1"/>
    </source>
</evidence>
<sequence>MRRFTATGSGIGLAAGAVACYGLGVLLGYPVLVAIAVGAFAVLACALVAVAVRPSVTLTRRVTPARLTVGEIATGEVEVRNTVRWPSPAFTAIDQIGAGELVELAVSPLAGHGRRTVRYEVPARRRGRLRLGPMTVLRRDPFGLLAWRQRQTADGVLWVHPRVHPLQPLPVGVVLDYEGRANDQARLGTVTFSSLRDYVPGDDPRQIHWKTTARLGTLVVREHVDTMEPTTTVVLDARADAFSSAQFFEYAVELAASVVRAVESVGRPVTLRVVGEQADGGAESTMDRLALAEPTPDPDPLRLLSVIERAPGGGVLVAVTGPIDAGLLGRLAEQRRRYAPVVVVALGGSSTTGSVARRPGMAIIDAPNAVEAAFAWNRLVRGETAS</sequence>
<protein>
    <submittedName>
        <fullName evidence="3">DUF58 domain-containing protein</fullName>
    </submittedName>
</protein>
<dbReference type="Proteomes" id="UP001500655">
    <property type="component" value="Unassembled WGS sequence"/>
</dbReference>
<dbReference type="EMBL" id="BAAALS010000012">
    <property type="protein sequence ID" value="GAA1755047.1"/>
    <property type="molecule type" value="Genomic_DNA"/>
</dbReference>